<evidence type="ECO:0000313" key="2">
    <source>
        <dbReference type="Proteomes" id="UP000005808"/>
    </source>
</evidence>
<proteinExistence type="predicted"/>
<gene>
    <name evidence="1" type="ORF">OR16_31684</name>
</gene>
<dbReference type="AlphaFoldDB" id="H1SDM9"/>
<dbReference type="OrthoDB" id="9800412at2"/>
<organism evidence="1 2">
    <name type="scientific">Cupriavidus basilensis OR16</name>
    <dbReference type="NCBI Taxonomy" id="1127483"/>
    <lineage>
        <taxon>Bacteria</taxon>
        <taxon>Pseudomonadati</taxon>
        <taxon>Pseudomonadota</taxon>
        <taxon>Betaproteobacteria</taxon>
        <taxon>Burkholderiales</taxon>
        <taxon>Burkholderiaceae</taxon>
        <taxon>Cupriavidus</taxon>
    </lineage>
</organism>
<name>H1SDM9_9BURK</name>
<dbReference type="EMBL" id="AHJE01000093">
    <property type="protein sequence ID" value="EHP39414.1"/>
    <property type="molecule type" value="Genomic_DNA"/>
</dbReference>
<dbReference type="Proteomes" id="UP000005808">
    <property type="component" value="Unassembled WGS sequence"/>
</dbReference>
<reference evidence="1 2" key="1">
    <citation type="journal article" date="2012" name="J. Bacteriol.">
        <title>De Novo Genome Project of Cupriavidus basilensis OR16.</title>
        <authorList>
            <person name="Cserhati M."/>
            <person name="Kriszt B."/>
            <person name="Szoboszlay S."/>
            <person name="Toth A."/>
            <person name="Szabo I."/>
            <person name="Tancsics A."/>
            <person name="Nagy I."/>
            <person name="Horvath B."/>
            <person name="Nagy I."/>
            <person name="Kukolya J."/>
        </authorList>
    </citation>
    <scope>NUCLEOTIDE SEQUENCE [LARGE SCALE GENOMIC DNA]</scope>
    <source>
        <strain evidence="1 2">OR16</strain>
    </source>
</reference>
<sequence>MKIDSHAILAQVRANQAALKGCPGPHDFSVNTEPQRLGGRWRCTRCGGEVDFLARHWYQNGLVDGGKS</sequence>
<protein>
    <submittedName>
        <fullName evidence="1">Uncharacterized protein</fullName>
    </submittedName>
</protein>
<dbReference type="RefSeq" id="WP_006162167.1">
    <property type="nucleotide sequence ID" value="NZ_AHJE01000093.1"/>
</dbReference>
<dbReference type="PATRIC" id="fig|1127483.3.peg.6322"/>
<comment type="caution">
    <text evidence="1">The sequence shown here is derived from an EMBL/GenBank/DDBJ whole genome shotgun (WGS) entry which is preliminary data.</text>
</comment>
<evidence type="ECO:0000313" key="1">
    <source>
        <dbReference type="EMBL" id="EHP39414.1"/>
    </source>
</evidence>
<accession>H1SDM9</accession>